<dbReference type="Proteomes" id="UP000033874">
    <property type="component" value="Unassembled WGS sequence"/>
</dbReference>
<name>A0A0M3AN24_9SPHN</name>
<keyword evidence="2" id="KW-0560">Oxidoreductase</keyword>
<protein>
    <recommendedName>
        <fullName evidence="5">Cytochrome P450</fullName>
    </recommendedName>
</protein>
<dbReference type="InterPro" id="IPR036396">
    <property type="entry name" value="Cyt_P450_sf"/>
</dbReference>
<comment type="caution">
    <text evidence="3">The sequence shown here is derived from an EMBL/GenBank/DDBJ whole genome shotgun (WGS) entry which is preliminary data.</text>
</comment>
<dbReference type="InterPro" id="IPR001128">
    <property type="entry name" value="Cyt_P450"/>
</dbReference>
<dbReference type="PANTHER" id="PTHR46696">
    <property type="entry name" value="P450, PUTATIVE (EUROFUNG)-RELATED"/>
    <property type="match status" value="1"/>
</dbReference>
<dbReference type="GO" id="GO:0005506">
    <property type="term" value="F:iron ion binding"/>
    <property type="evidence" value="ECO:0007669"/>
    <property type="project" value="InterPro"/>
</dbReference>
<keyword evidence="2" id="KW-0349">Heme</keyword>
<keyword evidence="4" id="KW-1185">Reference proteome</keyword>
<dbReference type="GO" id="GO:0016705">
    <property type="term" value="F:oxidoreductase activity, acting on paired donors, with incorporation or reduction of molecular oxygen"/>
    <property type="evidence" value="ECO:0007669"/>
    <property type="project" value="InterPro"/>
</dbReference>
<evidence type="ECO:0008006" key="5">
    <source>
        <dbReference type="Google" id="ProtNLM"/>
    </source>
</evidence>
<dbReference type="GO" id="GO:0004497">
    <property type="term" value="F:monooxygenase activity"/>
    <property type="evidence" value="ECO:0007669"/>
    <property type="project" value="UniProtKB-KW"/>
</dbReference>
<dbReference type="RefSeq" id="WP_046764294.1">
    <property type="nucleotide sequence ID" value="NZ_LBIC01000006.1"/>
</dbReference>
<evidence type="ECO:0000313" key="4">
    <source>
        <dbReference type="Proteomes" id="UP000033874"/>
    </source>
</evidence>
<evidence type="ECO:0000313" key="3">
    <source>
        <dbReference type="EMBL" id="KKW91567.1"/>
    </source>
</evidence>
<keyword evidence="2" id="KW-0503">Monooxygenase</keyword>
<dbReference type="GO" id="GO:0020037">
    <property type="term" value="F:heme binding"/>
    <property type="evidence" value="ECO:0007669"/>
    <property type="project" value="InterPro"/>
</dbReference>
<comment type="similarity">
    <text evidence="1 2">Belongs to the cytochrome P450 family.</text>
</comment>
<keyword evidence="2" id="KW-0408">Iron</keyword>
<dbReference type="SUPFAM" id="SSF48264">
    <property type="entry name" value="Cytochrome P450"/>
    <property type="match status" value="1"/>
</dbReference>
<sequence>MEVSQPTESRTPVSEIDFWSDEVVSNPYPYYDQLRDLGPAVWLARHECWAIVRHKELREALLASEAFTSTAGIGMNAEANKNSEGVMIFSDDPDHARLRRVFNRPLLPGALNALKDRLTGLAEQRVDQLVAKGAFDAIPELAQFLPLTVVTDLVGLTDEGKANMLRWAGGLFDALGPEGHPRTLSGIEIAIEAFTYLHNLPREALDPQGWAAGLFRAADAGDLSHDEARKMMMDYTGPALDTTINGLGNALSLFARHPEQWDRLRSDPELKNRAIEEALRLESPVRAFGRRLTRDYDMDGGAHMHRGDWALMVYASGNRDERRYEDPEKFDIARDARDHVAFGYGMHLCAGMHLAKLEIRTMLDVLVRRVKRFHLVEEEMVMHNLIRGRDRLILNVDPA</sequence>
<evidence type="ECO:0000256" key="1">
    <source>
        <dbReference type="ARBA" id="ARBA00010617"/>
    </source>
</evidence>
<dbReference type="EMBL" id="LBIC01000006">
    <property type="protein sequence ID" value="KKW91567.1"/>
    <property type="molecule type" value="Genomic_DNA"/>
</dbReference>
<dbReference type="InterPro" id="IPR017972">
    <property type="entry name" value="Cyt_P450_CS"/>
</dbReference>
<evidence type="ECO:0000256" key="2">
    <source>
        <dbReference type="RuleBase" id="RU000461"/>
    </source>
</evidence>
<dbReference type="Pfam" id="PF00067">
    <property type="entry name" value="p450"/>
    <property type="match status" value="1"/>
</dbReference>
<dbReference type="PATRIC" id="fig|56193.3.peg.3003"/>
<dbReference type="PANTHER" id="PTHR46696:SF1">
    <property type="entry name" value="CYTOCHROME P450 YJIB-RELATED"/>
    <property type="match status" value="1"/>
</dbReference>
<dbReference type="STRING" id="56193.YP76_14385"/>
<organism evidence="3 4">
    <name type="scientific">Sphingobium chungbukense</name>
    <dbReference type="NCBI Taxonomy" id="56193"/>
    <lineage>
        <taxon>Bacteria</taxon>
        <taxon>Pseudomonadati</taxon>
        <taxon>Pseudomonadota</taxon>
        <taxon>Alphaproteobacteria</taxon>
        <taxon>Sphingomonadales</taxon>
        <taxon>Sphingomonadaceae</taxon>
        <taxon>Sphingobium</taxon>
    </lineage>
</organism>
<proteinExistence type="inferred from homology"/>
<dbReference type="PROSITE" id="PS00086">
    <property type="entry name" value="CYTOCHROME_P450"/>
    <property type="match status" value="1"/>
</dbReference>
<gene>
    <name evidence="3" type="ORF">YP76_14385</name>
</gene>
<reference evidence="3 4" key="1">
    <citation type="submission" date="2015-04" db="EMBL/GenBank/DDBJ databases">
        <title>Genome sequence of aromatic hydrocarbons-degrading Sphingobium chungbukense DJ77.</title>
        <authorList>
            <person name="Kim Y.-C."/>
            <person name="Chae J.-C."/>
        </authorList>
    </citation>
    <scope>NUCLEOTIDE SEQUENCE [LARGE SCALE GENOMIC DNA]</scope>
    <source>
        <strain evidence="3 4">DJ77</strain>
    </source>
</reference>
<dbReference type="InterPro" id="IPR002397">
    <property type="entry name" value="Cyt_P450_B"/>
</dbReference>
<accession>A0A0M3AN24</accession>
<keyword evidence="2" id="KW-0479">Metal-binding</keyword>
<dbReference type="AlphaFoldDB" id="A0A0M3AN24"/>
<dbReference type="PRINTS" id="PR00359">
    <property type="entry name" value="BP450"/>
</dbReference>
<dbReference type="Gene3D" id="1.10.630.10">
    <property type="entry name" value="Cytochrome P450"/>
    <property type="match status" value="1"/>
</dbReference>